<evidence type="ECO:0000313" key="1">
    <source>
        <dbReference type="EMBL" id="BAG19429.1"/>
    </source>
</evidence>
<dbReference type="Proteomes" id="UP000001685">
    <property type="component" value="Chromosome"/>
</dbReference>
<dbReference type="HOGENOM" id="CLU_187747_0_0_11"/>
<gene>
    <name evidence="1" type="ordered locus">SGR_2600</name>
</gene>
<proteinExistence type="predicted"/>
<reference evidence="2" key="1">
    <citation type="journal article" date="2008" name="J. Bacteriol.">
        <title>Genome sequence of the streptomycin-producing microorganism Streptomyces griseus IFO 13350.</title>
        <authorList>
            <person name="Ohnishi Y."/>
            <person name="Ishikawa J."/>
            <person name="Hara H."/>
            <person name="Suzuki H."/>
            <person name="Ikenoya M."/>
            <person name="Ikeda H."/>
            <person name="Yamashita A."/>
            <person name="Hattori M."/>
            <person name="Horinouchi S."/>
        </authorList>
    </citation>
    <scope>NUCLEOTIDE SEQUENCE [LARGE SCALE GENOMIC DNA]</scope>
    <source>
        <strain evidence="2">JCM 4626 / NBRC 13350</strain>
    </source>
</reference>
<evidence type="ECO:0000313" key="2">
    <source>
        <dbReference type="Proteomes" id="UP000001685"/>
    </source>
</evidence>
<dbReference type="EMBL" id="AP009493">
    <property type="protein sequence ID" value="BAG19429.1"/>
    <property type="molecule type" value="Genomic_DNA"/>
</dbReference>
<dbReference type="eggNOG" id="ENOG503251K">
    <property type="taxonomic scope" value="Bacteria"/>
</dbReference>
<organism evidence="1 2">
    <name type="scientific">Streptomyces griseus subsp. griseus (strain JCM 4626 / CBS 651.72 / NBRC 13350 / KCC S-0626 / ISP 5235)</name>
    <dbReference type="NCBI Taxonomy" id="455632"/>
    <lineage>
        <taxon>Bacteria</taxon>
        <taxon>Bacillati</taxon>
        <taxon>Actinomycetota</taxon>
        <taxon>Actinomycetes</taxon>
        <taxon>Kitasatosporales</taxon>
        <taxon>Streptomycetaceae</taxon>
        <taxon>Streptomyces</taxon>
    </lineage>
</organism>
<accession>B1W2R5</accession>
<dbReference type="AlphaFoldDB" id="B1W2R5"/>
<dbReference type="KEGG" id="sgr:SGR_2600"/>
<protein>
    <submittedName>
        <fullName evidence="1">Uncharacterized protein</fullName>
    </submittedName>
</protein>
<dbReference type="RefSeq" id="WP_012379319.1">
    <property type="nucleotide sequence ID" value="NC_010572.1"/>
</dbReference>
<sequence>MADLAQTAPAPPDPLARAQLSGLLTTLCLLQAADLPADAGRRLSLLRKARSHARTTTVLTAYLLNDSTFRR</sequence>
<name>B1W2R5_STRGG</name>